<evidence type="ECO:0000256" key="3">
    <source>
        <dbReference type="SAM" id="SignalP"/>
    </source>
</evidence>
<sequence length="342" mass="39019">MRVSRFRLSVAIILIAFSSSSPVPAAGGHFFQNMMNARGGCGAVPTINLRAIRSDIREQQLLGKEDVLLFGKPILDWTEDDVTTTVRIYGDCWQKYHAMTAGPKDSPALPSFAQGAIRQFEADLRSIIKTARDIDDQRKAQVAARAELEKAKAQRRREREESEVQRQQEQLRQQAQRDRETAEETRRQAEAEEPRINEITNEAERARLEREAAERRLAEVRSRIDDQEKARRLAQGQADLADASRRQLLQRQAELEEDARLSRKCTVNLQQFNDARLGMSIREVERLFGCKGVEASAMRSYHSIVTTFTWDGRMALSRVTATFRDSTLESKTQFASIRKPEP</sequence>
<proteinExistence type="predicted"/>
<dbReference type="RefSeq" id="WP_074448620.1">
    <property type="nucleotide sequence ID" value="NZ_FMAE01000055.1"/>
</dbReference>
<feature type="compositionally biased region" description="Basic and acidic residues" evidence="2">
    <location>
        <begin position="153"/>
        <end position="166"/>
    </location>
</feature>
<feature type="compositionally biased region" description="Basic and acidic residues" evidence="2">
    <location>
        <begin position="175"/>
        <end position="204"/>
    </location>
</feature>
<name>A0A1C3XLT5_9BRAD</name>
<evidence type="ECO:0008006" key="6">
    <source>
        <dbReference type="Google" id="ProtNLM"/>
    </source>
</evidence>
<feature type="region of interest" description="Disordered" evidence="2">
    <location>
        <begin position="153"/>
        <end position="204"/>
    </location>
</feature>
<evidence type="ECO:0000313" key="4">
    <source>
        <dbReference type="EMBL" id="SCB53262.1"/>
    </source>
</evidence>
<protein>
    <recommendedName>
        <fullName evidence="6">TolA protein</fullName>
    </recommendedName>
</protein>
<feature type="signal peptide" evidence="3">
    <location>
        <begin position="1"/>
        <end position="25"/>
    </location>
</feature>
<dbReference type="Proteomes" id="UP000183174">
    <property type="component" value="Unassembled WGS sequence"/>
</dbReference>
<keyword evidence="1 3" id="KW-0732">Signal</keyword>
<dbReference type="EMBL" id="FMAE01000055">
    <property type="protein sequence ID" value="SCB53262.1"/>
    <property type="molecule type" value="Genomic_DNA"/>
</dbReference>
<feature type="chain" id="PRO_5008686675" description="TolA protein" evidence="3">
    <location>
        <begin position="26"/>
        <end position="342"/>
    </location>
</feature>
<accession>A0A1C3XLT5</accession>
<organism evidence="4 5">
    <name type="scientific">Bradyrhizobium yuanmingense</name>
    <dbReference type="NCBI Taxonomy" id="108015"/>
    <lineage>
        <taxon>Bacteria</taxon>
        <taxon>Pseudomonadati</taxon>
        <taxon>Pseudomonadota</taxon>
        <taxon>Alphaproteobacteria</taxon>
        <taxon>Hyphomicrobiales</taxon>
        <taxon>Nitrobacteraceae</taxon>
        <taxon>Bradyrhizobium</taxon>
    </lineage>
</organism>
<dbReference type="Gene3D" id="3.30.1450.10">
    <property type="match status" value="1"/>
</dbReference>
<evidence type="ECO:0000313" key="5">
    <source>
        <dbReference type="Proteomes" id="UP000183174"/>
    </source>
</evidence>
<dbReference type="InterPro" id="IPR037873">
    <property type="entry name" value="BamE-like"/>
</dbReference>
<dbReference type="AlphaFoldDB" id="A0A1C3XLT5"/>
<evidence type="ECO:0000256" key="1">
    <source>
        <dbReference type="ARBA" id="ARBA00022729"/>
    </source>
</evidence>
<reference evidence="4 5" key="1">
    <citation type="submission" date="2016-08" db="EMBL/GenBank/DDBJ databases">
        <authorList>
            <person name="Seilhamer J.J."/>
        </authorList>
    </citation>
    <scope>NUCLEOTIDE SEQUENCE [LARGE SCALE GENOMIC DNA]</scope>
    <source>
        <strain evidence="4 5">CCBAU 10071</strain>
    </source>
</reference>
<gene>
    <name evidence="4" type="ORF">GA0061099_10553</name>
</gene>
<evidence type="ECO:0000256" key="2">
    <source>
        <dbReference type="SAM" id="MobiDB-lite"/>
    </source>
</evidence>